<dbReference type="AlphaFoldDB" id="A0A146L049"/>
<reference evidence="1" key="1">
    <citation type="journal article" date="2016" name="Gigascience">
        <title>De novo construction of an expanded transcriptome assembly for the western tarnished plant bug, Lygus hesperus.</title>
        <authorList>
            <person name="Tassone E.E."/>
            <person name="Geib S.M."/>
            <person name="Hall B."/>
            <person name="Fabrick J.A."/>
            <person name="Brent C.S."/>
            <person name="Hull J.J."/>
        </authorList>
    </citation>
    <scope>NUCLEOTIDE SEQUENCE</scope>
</reference>
<dbReference type="InterPro" id="IPR038506">
    <property type="entry name" value="GLE1-like_sf"/>
</dbReference>
<dbReference type="EMBL" id="GDHC01017997">
    <property type="protein sequence ID" value="JAQ00632.1"/>
    <property type="molecule type" value="Transcribed_RNA"/>
</dbReference>
<evidence type="ECO:0000313" key="1">
    <source>
        <dbReference type="EMBL" id="JAQ00632.1"/>
    </source>
</evidence>
<organism evidence="1">
    <name type="scientific">Lygus hesperus</name>
    <name type="common">Western plant bug</name>
    <dbReference type="NCBI Taxonomy" id="30085"/>
    <lineage>
        <taxon>Eukaryota</taxon>
        <taxon>Metazoa</taxon>
        <taxon>Ecdysozoa</taxon>
        <taxon>Arthropoda</taxon>
        <taxon>Hexapoda</taxon>
        <taxon>Insecta</taxon>
        <taxon>Pterygota</taxon>
        <taxon>Neoptera</taxon>
        <taxon>Paraneoptera</taxon>
        <taxon>Hemiptera</taxon>
        <taxon>Heteroptera</taxon>
        <taxon>Panheteroptera</taxon>
        <taxon>Cimicomorpha</taxon>
        <taxon>Miridae</taxon>
        <taxon>Mirini</taxon>
        <taxon>Lygus</taxon>
    </lineage>
</organism>
<sequence length="130" mass="14579">MADNTEFEQYRMYVWVWIATVINAPSGPFTTTATLTFLTIIGNTFCTLFPKQSPKILRVLLSWFRELEVQPLHSIGGAEGKTALYNTFTLLESWNSTSIIPVHPGAILPPAQESSTQYEEITSEDLTTFS</sequence>
<dbReference type="Gene3D" id="1.25.40.510">
    <property type="entry name" value="GLE1-like"/>
    <property type="match status" value="1"/>
</dbReference>
<protein>
    <submittedName>
        <fullName evidence="1">Uncharacterized protein</fullName>
    </submittedName>
</protein>
<accession>A0A146L049</accession>
<name>A0A146L049_LYGHE</name>
<gene>
    <name evidence="1" type="ORF">g.664</name>
</gene>
<proteinExistence type="predicted"/>